<sequence length="355" mass="39825">MQDTPPPASTRRAYLHIGAPKAGSKTIQGFLGVYRDALLKRGVEVCDFGHGDVVTGPLALTGALSIERDPERPQSAPWRWLDRRLKETDSHICVSREQFCNHLNDADQLAFMLGLFERRGVRPKLIAYVRDHVGYLNAAYTQQAKKLRLTEEFDVWAARLVASPPPRYSYWRMFRHILETEGVDFVVRPLNEVAEGRLVEAFCGEIACGDLDVSGFDGAPYRNETPGSRAIAASLVVGRALAERGIDPDEHPHLARVFKEGVRARGWTEKAFFGPDEETAGRLEAAYAKADERLARSVWGVGWRERVPPTRRPRNVFDIGAASAAERAEIDDLAREVVDRATRKPFWKRLLPARA</sequence>
<dbReference type="SUPFAM" id="SSF52540">
    <property type="entry name" value="P-loop containing nucleoside triphosphate hydrolases"/>
    <property type="match status" value="1"/>
</dbReference>
<name>A0A4Q0MIK5_9HYPH</name>
<dbReference type="AlphaFoldDB" id="A0A4Q0MIK5"/>
<reference evidence="1 2" key="1">
    <citation type="submission" date="2018-12" db="EMBL/GenBank/DDBJ databases">
        <title>bacterium Hansschlegelia zhihuaiae S113.</title>
        <authorList>
            <person name="He J."/>
        </authorList>
    </citation>
    <scope>NUCLEOTIDE SEQUENCE [LARGE SCALE GENOMIC DNA]</scope>
    <source>
        <strain evidence="1 2">S 113</strain>
    </source>
</reference>
<gene>
    <name evidence="1" type="ORF">EK403_09825</name>
</gene>
<dbReference type="RefSeq" id="WP_128777318.1">
    <property type="nucleotide sequence ID" value="NZ_RYFI01000008.1"/>
</dbReference>
<accession>A0A4Q0MIK5</accession>
<dbReference type="InterPro" id="IPR027417">
    <property type="entry name" value="P-loop_NTPase"/>
</dbReference>
<dbReference type="Proteomes" id="UP000289708">
    <property type="component" value="Unassembled WGS sequence"/>
</dbReference>
<comment type="caution">
    <text evidence="1">The sequence shown here is derived from an EMBL/GenBank/DDBJ whole genome shotgun (WGS) entry which is preliminary data.</text>
</comment>
<organism evidence="1 2">
    <name type="scientific">Hansschlegelia zhihuaiae</name>
    <dbReference type="NCBI Taxonomy" id="405005"/>
    <lineage>
        <taxon>Bacteria</taxon>
        <taxon>Pseudomonadati</taxon>
        <taxon>Pseudomonadota</taxon>
        <taxon>Alphaproteobacteria</taxon>
        <taxon>Hyphomicrobiales</taxon>
        <taxon>Methylopilaceae</taxon>
        <taxon>Hansschlegelia</taxon>
    </lineage>
</organism>
<dbReference type="EMBL" id="RYFI01000008">
    <property type="protein sequence ID" value="RXF73487.1"/>
    <property type="molecule type" value="Genomic_DNA"/>
</dbReference>
<proteinExistence type="predicted"/>
<dbReference type="OrthoDB" id="547419at2"/>
<keyword evidence="2" id="KW-1185">Reference proteome</keyword>
<protein>
    <submittedName>
        <fullName evidence="1">Uncharacterized protein</fullName>
    </submittedName>
</protein>
<evidence type="ECO:0000313" key="2">
    <source>
        <dbReference type="Proteomes" id="UP000289708"/>
    </source>
</evidence>
<evidence type="ECO:0000313" key="1">
    <source>
        <dbReference type="EMBL" id="RXF73487.1"/>
    </source>
</evidence>